<accession>A0A067R917</accession>
<reference evidence="2 3" key="1">
    <citation type="journal article" date="2014" name="Nat. Commun.">
        <title>Molecular traces of alternative social organization in a termite genome.</title>
        <authorList>
            <person name="Terrapon N."/>
            <person name="Li C."/>
            <person name="Robertson H.M."/>
            <person name="Ji L."/>
            <person name="Meng X."/>
            <person name="Booth W."/>
            <person name="Chen Z."/>
            <person name="Childers C.P."/>
            <person name="Glastad K.M."/>
            <person name="Gokhale K."/>
            <person name="Gowin J."/>
            <person name="Gronenberg W."/>
            <person name="Hermansen R.A."/>
            <person name="Hu H."/>
            <person name="Hunt B.G."/>
            <person name="Huylmans A.K."/>
            <person name="Khalil S.M."/>
            <person name="Mitchell R.D."/>
            <person name="Munoz-Torres M.C."/>
            <person name="Mustard J.A."/>
            <person name="Pan H."/>
            <person name="Reese J.T."/>
            <person name="Scharf M.E."/>
            <person name="Sun F."/>
            <person name="Vogel H."/>
            <person name="Xiao J."/>
            <person name="Yang W."/>
            <person name="Yang Z."/>
            <person name="Yang Z."/>
            <person name="Zhou J."/>
            <person name="Zhu J."/>
            <person name="Brent C.S."/>
            <person name="Elsik C.G."/>
            <person name="Goodisman M.A."/>
            <person name="Liberles D.A."/>
            <person name="Roe R.M."/>
            <person name="Vargo E.L."/>
            <person name="Vilcinskas A."/>
            <person name="Wang J."/>
            <person name="Bornberg-Bauer E."/>
            <person name="Korb J."/>
            <person name="Zhang G."/>
            <person name="Liebig J."/>
        </authorList>
    </citation>
    <scope>NUCLEOTIDE SEQUENCE [LARGE SCALE GENOMIC DNA]</scope>
    <source>
        <tissue evidence="2">Whole organism</tissue>
    </source>
</reference>
<keyword evidence="1" id="KW-1133">Transmembrane helix</keyword>
<dbReference type="Proteomes" id="UP000027135">
    <property type="component" value="Unassembled WGS sequence"/>
</dbReference>
<evidence type="ECO:0000256" key="1">
    <source>
        <dbReference type="SAM" id="Phobius"/>
    </source>
</evidence>
<keyword evidence="1" id="KW-0472">Membrane</keyword>
<sequence length="149" mass="15442">MSCRKESLCPLSSDLTATDRRTSDDFATNGSGVGVYPFALVLRLRVLQVVCGISALVMGTVALIEERGELNLAVAVPAGCATVLAAGASIHTSRGFSGYKPSTCGSSSSLRFLGPSARVAVPLVILWAVACSLHAALVFQATWTLAGKR</sequence>
<feature type="transmembrane region" description="Helical" evidence="1">
    <location>
        <begin position="119"/>
        <end position="139"/>
    </location>
</feature>
<evidence type="ECO:0000313" key="2">
    <source>
        <dbReference type="EMBL" id="KDR20159.1"/>
    </source>
</evidence>
<gene>
    <name evidence="2" type="ORF">L798_05653</name>
</gene>
<keyword evidence="3" id="KW-1185">Reference proteome</keyword>
<proteinExistence type="predicted"/>
<dbReference type="eggNOG" id="ENOG502S77D">
    <property type="taxonomic scope" value="Eukaryota"/>
</dbReference>
<dbReference type="InParanoid" id="A0A067R917"/>
<evidence type="ECO:0000313" key="3">
    <source>
        <dbReference type="Proteomes" id="UP000027135"/>
    </source>
</evidence>
<keyword evidence="1" id="KW-0812">Transmembrane</keyword>
<dbReference type="AlphaFoldDB" id="A0A067R917"/>
<organism evidence="2 3">
    <name type="scientific">Zootermopsis nevadensis</name>
    <name type="common">Dampwood termite</name>
    <dbReference type="NCBI Taxonomy" id="136037"/>
    <lineage>
        <taxon>Eukaryota</taxon>
        <taxon>Metazoa</taxon>
        <taxon>Ecdysozoa</taxon>
        <taxon>Arthropoda</taxon>
        <taxon>Hexapoda</taxon>
        <taxon>Insecta</taxon>
        <taxon>Pterygota</taxon>
        <taxon>Neoptera</taxon>
        <taxon>Polyneoptera</taxon>
        <taxon>Dictyoptera</taxon>
        <taxon>Blattodea</taxon>
        <taxon>Blattoidea</taxon>
        <taxon>Termitoidae</taxon>
        <taxon>Termopsidae</taxon>
        <taxon>Zootermopsis</taxon>
    </lineage>
</organism>
<feature type="transmembrane region" description="Helical" evidence="1">
    <location>
        <begin position="71"/>
        <end position="90"/>
    </location>
</feature>
<name>A0A067R917_ZOONE</name>
<feature type="transmembrane region" description="Helical" evidence="1">
    <location>
        <begin position="46"/>
        <end position="64"/>
    </location>
</feature>
<protein>
    <submittedName>
        <fullName evidence="2">Uncharacterized protein</fullName>
    </submittedName>
</protein>
<dbReference type="EMBL" id="KK852617">
    <property type="protein sequence ID" value="KDR20159.1"/>
    <property type="molecule type" value="Genomic_DNA"/>
</dbReference>
<dbReference type="OMA" id="RIMILNG"/>